<dbReference type="SMART" id="SM00470">
    <property type="entry name" value="ParB"/>
    <property type="match status" value="1"/>
</dbReference>
<dbReference type="Gene3D" id="1.10.10.2830">
    <property type="match status" value="1"/>
</dbReference>
<feature type="domain" description="ParB-like N-terminal" evidence="5">
    <location>
        <begin position="26"/>
        <end position="116"/>
    </location>
</feature>
<evidence type="ECO:0000313" key="7">
    <source>
        <dbReference type="Proteomes" id="UP000220527"/>
    </source>
</evidence>
<dbReference type="InterPro" id="IPR036086">
    <property type="entry name" value="ParB/Sulfiredoxin_sf"/>
</dbReference>
<keyword evidence="2" id="KW-0159">Chromosome partition</keyword>
<dbReference type="InterPro" id="IPR003115">
    <property type="entry name" value="ParB_N"/>
</dbReference>
<keyword evidence="3" id="KW-0238">DNA-binding</keyword>
<dbReference type="NCBIfam" id="TIGR00180">
    <property type="entry name" value="parB_part"/>
    <property type="match status" value="1"/>
</dbReference>
<dbReference type="GO" id="GO:0007059">
    <property type="term" value="P:chromosome segregation"/>
    <property type="evidence" value="ECO:0007669"/>
    <property type="project" value="UniProtKB-KW"/>
</dbReference>
<dbReference type="Pfam" id="PF17762">
    <property type="entry name" value="HTH_ParB"/>
    <property type="match status" value="2"/>
</dbReference>
<feature type="region of interest" description="Disordered" evidence="4">
    <location>
        <begin position="295"/>
        <end position="320"/>
    </location>
</feature>
<sequence length="366" mass="40310">MRRRGLGSGLDALMASGDAPERAVVRQLPVGAIRANRSQPRTQFDQQALDELAASIREHGLIQPIIVSEDAAGGYELIAGERRWRAAQLAGLEDVPALVKHTTPQQLLELALVENVQRADLNALEEAMAYQTLKDEFGLSDDKIAQRVGKSRVAVVNTRRLIRLAPNARQALLDGAISAGHGRALLRFEQPDEQHVALELLLRRDFSVRETERLAELLQSKQLAPGVRAALLSGSIGLAQAQALLRVEDGQQQDELLERTLTLGLNLRETEQLAERVVEGAPLEGALANLRERAPNAAAPAPTARSSRPPTPSNRPAPDDEATQRMFEAMLATPVQFTRNERELRLTITLFSDEQLQELYDRLARE</sequence>
<comment type="similarity">
    <text evidence="1">Belongs to the ParB family.</text>
</comment>
<dbReference type="InterPro" id="IPR041468">
    <property type="entry name" value="HTH_ParB/Spo0J"/>
</dbReference>
<evidence type="ECO:0000259" key="5">
    <source>
        <dbReference type="SMART" id="SM00470"/>
    </source>
</evidence>
<dbReference type="SUPFAM" id="SSF109709">
    <property type="entry name" value="KorB DNA-binding domain-like"/>
    <property type="match status" value="1"/>
</dbReference>
<comment type="caution">
    <text evidence="6">The sequence shown here is derived from an EMBL/GenBank/DDBJ whole genome shotgun (WGS) entry which is preliminary data.</text>
</comment>
<evidence type="ECO:0000256" key="4">
    <source>
        <dbReference type="SAM" id="MobiDB-lite"/>
    </source>
</evidence>
<accession>A0A2A6RL89</accession>
<dbReference type="Gene3D" id="3.90.1530.30">
    <property type="match status" value="1"/>
</dbReference>
<dbReference type="InterPro" id="IPR050336">
    <property type="entry name" value="Chromosome_partition/occlusion"/>
</dbReference>
<gene>
    <name evidence="6" type="ORF">CJ255_07610</name>
</gene>
<dbReference type="AlphaFoldDB" id="A0A2A6RL89"/>
<dbReference type="GO" id="GO:0005694">
    <property type="term" value="C:chromosome"/>
    <property type="evidence" value="ECO:0007669"/>
    <property type="project" value="TreeGrafter"/>
</dbReference>
<dbReference type="CDD" id="cd16393">
    <property type="entry name" value="SPO0J_N"/>
    <property type="match status" value="1"/>
</dbReference>
<dbReference type="PANTHER" id="PTHR33375">
    <property type="entry name" value="CHROMOSOME-PARTITIONING PROTEIN PARB-RELATED"/>
    <property type="match status" value="1"/>
</dbReference>
<dbReference type="FunFam" id="3.90.1530.30:FF:000001">
    <property type="entry name" value="Chromosome partitioning protein ParB"/>
    <property type="match status" value="1"/>
</dbReference>
<dbReference type="EMBL" id="NQWI01000024">
    <property type="protein sequence ID" value="PDW03693.1"/>
    <property type="molecule type" value="Genomic_DNA"/>
</dbReference>
<evidence type="ECO:0000256" key="1">
    <source>
        <dbReference type="ARBA" id="ARBA00006295"/>
    </source>
</evidence>
<dbReference type="FunFam" id="1.10.10.2830:FF:000001">
    <property type="entry name" value="Chromosome partitioning protein ParB"/>
    <property type="match status" value="1"/>
</dbReference>
<dbReference type="Proteomes" id="UP000220527">
    <property type="component" value="Unassembled WGS sequence"/>
</dbReference>
<evidence type="ECO:0000256" key="2">
    <source>
        <dbReference type="ARBA" id="ARBA00022829"/>
    </source>
</evidence>
<dbReference type="OrthoDB" id="9802051at2"/>
<dbReference type="Pfam" id="PF02195">
    <property type="entry name" value="ParB_N"/>
    <property type="match status" value="1"/>
</dbReference>
<keyword evidence="7" id="KW-1185">Reference proteome</keyword>
<name>A0A2A6RL89_9CHLR</name>
<protein>
    <submittedName>
        <fullName evidence="6">Chromosome partitioning protein ParB</fullName>
    </submittedName>
</protein>
<evidence type="ECO:0000256" key="3">
    <source>
        <dbReference type="ARBA" id="ARBA00023125"/>
    </source>
</evidence>
<organism evidence="6 7">
    <name type="scientific">Candidatus Viridilinea mediisalina</name>
    <dbReference type="NCBI Taxonomy" id="2024553"/>
    <lineage>
        <taxon>Bacteria</taxon>
        <taxon>Bacillati</taxon>
        <taxon>Chloroflexota</taxon>
        <taxon>Chloroflexia</taxon>
        <taxon>Chloroflexales</taxon>
        <taxon>Chloroflexineae</taxon>
        <taxon>Oscillochloridaceae</taxon>
        <taxon>Candidatus Viridilinea</taxon>
    </lineage>
</organism>
<dbReference type="GO" id="GO:0045881">
    <property type="term" value="P:positive regulation of sporulation resulting in formation of a cellular spore"/>
    <property type="evidence" value="ECO:0007669"/>
    <property type="project" value="TreeGrafter"/>
</dbReference>
<dbReference type="SUPFAM" id="SSF110849">
    <property type="entry name" value="ParB/Sulfiredoxin"/>
    <property type="match status" value="1"/>
</dbReference>
<reference evidence="7" key="1">
    <citation type="submission" date="2017-08" db="EMBL/GenBank/DDBJ databases">
        <authorList>
            <person name="Grouzdev D.S."/>
            <person name="Gaisin V.A."/>
            <person name="Rysina M.S."/>
            <person name="Gorlenko V.M."/>
        </authorList>
    </citation>
    <scope>NUCLEOTIDE SEQUENCE [LARGE SCALE GENOMIC DNA]</scope>
    <source>
        <strain evidence="7">Kir15-3F</strain>
    </source>
</reference>
<dbReference type="InterPro" id="IPR004437">
    <property type="entry name" value="ParB/RepB/Spo0J"/>
</dbReference>
<evidence type="ECO:0000313" key="6">
    <source>
        <dbReference type="EMBL" id="PDW03693.1"/>
    </source>
</evidence>
<feature type="compositionally biased region" description="Low complexity" evidence="4">
    <location>
        <begin position="295"/>
        <end position="308"/>
    </location>
</feature>
<dbReference type="GO" id="GO:0003677">
    <property type="term" value="F:DNA binding"/>
    <property type="evidence" value="ECO:0007669"/>
    <property type="project" value="UniProtKB-KW"/>
</dbReference>
<dbReference type="PANTHER" id="PTHR33375:SF1">
    <property type="entry name" value="CHROMOSOME-PARTITIONING PROTEIN PARB-RELATED"/>
    <property type="match status" value="1"/>
</dbReference>
<proteinExistence type="inferred from homology"/>